<dbReference type="RefSeq" id="WP_007578088.1">
    <property type="nucleotide sequence ID" value="NZ_AKAU01000034.1"/>
</dbReference>
<sequence>MGAERYLQFDVRRPRGGRPLLWPVMVWKVLYPGSRVARVNLFQQAILGLARARCMDGAEMASLLRLDRELVAFIIASQLVPNGWMTGTGAITPRGERALEEAEDASEEMRMGYAYQDALSGEWLPRFTEVLPEIEPSSMDDGGFPVFRRNLDSGREDRPFRLGHGRHGSPNMDALFDALRRYRADHDRARQRDGAQEILTRVPIERPRFAEAHPQPMWLWTWIFRDEAGMQPWLVADPFGLQRAASWLRTPLQELLPRNDAAARYIAKALGERKADEMSAAQWLRSLETQVDLSMLANFGWSGKVPDVQRYLASVLRRQAMLADQERPMPEDLSSLLIETHNLVESVLQWMLAAYPPRIERVPAREKQREWKPGEAEFYLRYFNLACLDDGVIRRLSRQSLDQLRSAARRGASSLKALLFASLLATVDQPAHPLIGLSGSDARLDRILDMADARNKKAGHSGVERIERDEALEYAAFVIEWIQIFKDRY</sequence>
<evidence type="ECO:0008006" key="3">
    <source>
        <dbReference type="Google" id="ProtNLM"/>
    </source>
</evidence>
<dbReference type="Proteomes" id="UP000004980">
    <property type="component" value="Unassembled WGS sequence"/>
</dbReference>
<organism evidence="1 2">
    <name type="scientific">Paraburkholderia hospita</name>
    <dbReference type="NCBI Taxonomy" id="169430"/>
    <lineage>
        <taxon>Bacteria</taxon>
        <taxon>Pseudomonadati</taxon>
        <taxon>Pseudomonadota</taxon>
        <taxon>Betaproteobacteria</taxon>
        <taxon>Burkholderiales</taxon>
        <taxon>Burkholderiaceae</taxon>
        <taxon>Paraburkholderia</taxon>
    </lineage>
</organism>
<dbReference type="EMBL" id="AKAU01000034">
    <property type="protein sequence ID" value="EIN02319.1"/>
    <property type="molecule type" value="Genomic_DNA"/>
</dbReference>
<name>A0ABN0FU89_9BURK</name>
<accession>A0ABN0FU89</accession>
<gene>
    <name evidence="1" type="ORF">WQE_04567</name>
</gene>
<keyword evidence="2" id="KW-1185">Reference proteome</keyword>
<comment type="caution">
    <text evidence="1">The sequence shown here is derived from an EMBL/GenBank/DDBJ whole genome shotgun (WGS) entry which is preliminary data.</text>
</comment>
<evidence type="ECO:0000313" key="2">
    <source>
        <dbReference type="Proteomes" id="UP000004980"/>
    </source>
</evidence>
<protein>
    <recommendedName>
        <fullName evidence="3">Apea-like HEPN domain-containing protein</fullName>
    </recommendedName>
</protein>
<reference evidence="1 2" key="1">
    <citation type="journal article" date="2012" name="J. Bacteriol.">
        <title>Draft Genome Sequence of the Soil Bacterium Burkholderia terrae Strain BS001, Which Interacts with Fungal Surface Structures.</title>
        <authorList>
            <person name="Nazir R."/>
            <person name="Hansen M.A."/>
            <person name="Sorensen S."/>
            <person name="van Elsas J.D."/>
        </authorList>
    </citation>
    <scope>NUCLEOTIDE SEQUENCE [LARGE SCALE GENOMIC DNA]</scope>
    <source>
        <strain evidence="1 2">BS001</strain>
    </source>
</reference>
<evidence type="ECO:0000313" key="1">
    <source>
        <dbReference type="EMBL" id="EIN02319.1"/>
    </source>
</evidence>
<proteinExistence type="predicted"/>